<dbReference type="AlphaFoldDB" id="A0A5J4T0N8"/>
<reference evidence="1" key="1">
    <citation type="submission" date="2019-03" db="EMBL/GenBank/DDBJ databases">
        <title>Single cell metagenomics reveals metabolic interactions within the superorganism composed of flagellate Streblomastix strix and complex community of Bacteroidetes bacteria on its surface.</title>
        <authorList>
            <person name="Treitli S.C."/>
            <person name="Kolisko M."/>
            <person name="Husnik F."/>
            <person name="Keeling P."/>
            <person name="Hampl V."/>
        </authorList>
    </citation>
    <scope>NUCLEOTIDE SEQUENCE</scope>
    <source>
        <strain evidence="1">STM</strain>
    </source>
</reference>
<accession>A0A5J4T0N8</accession>
<comment type="caution">
    <text evidence="1">The sequence shown here is derived from an EMBL/GenBank/DDBJ whole genome shotgun (WGS) entry which is preliminary data.</text>
</comment>
<name>A0A5J4T0N8_9ZZZZ</name>
<dbReference type="EMBL" id="SNRY01000016">
    <property type="protein sequence ID" value="KAA6351213.1"/>
    <property type="molecule type" value="Genomic_DNA"/>
</dbReference>
<organism evidence="1">
    <name type="scientific">termite gut metagenome</name>
    <dbReference type="NCBI Taxonomy" id="433724"/>
    <lineage>
        <taxon>unclassified sequences</taxon>
        <taxon>metagenomes</taxon>
        <taxon>organismal metagenomes</taxon>
    </lineage>
</organism>
<protein>
    <submittedName>
        <fullName evidence="1">Uncharacterized protein</fullName>
    </submittedName>
</protein>
<sequence length="478" mass="51884">MALSTEQEAKVVAIINAFDNGKKISDLPPAIGGLENYIAEVQDISGESKQINFYNAIATVNKKMAVRRWNETLATPVSEAWGNLDFLRDLPGVLGLGAYLVKDDRTRRKLDPTNHYKFQDGSPAALNGSMGQYMWCWNAHYYSFWKEGNYLYEAVSPNQIDRGECYRIPAGGVSALGAGIIDRTNNLLCSLISDEVRYRGGNNNAAYDDTHRTFLGKAATGIVYSTFSTYARARGVGWDANWYVGQAVPIYLIRIILGTRNSQAPVSTDKDVNGLYQGGLGNGVTTLSSDEWNTYNGCYPIIPTASGVESGDGTGEISYDIPGASGVFKNVKIPIFFGLKHPFGHLWRMVRGIQINVGAEKTEAYVAPSLYSGFDHTTIAAGLIKTVEIPRADSYIKKISMNKLCGLPTETGASASTYYCDQLWSNTSQGLRCRLSGGDAGDGAAAGAGASYANNAWSYTDANVSAPLCYFDEDVIMQ</sequence>
<gene>
    <name evidence="1" type="ORF">EZS27_001359</name>
</gene>
<evidence type="ECO:0000313" key="1">
    <source>
        <dbReference type="EMBL" id="KAA6351213.1"/>
    </source>
</evidence>
<proteinExistence type="predicted"/>